<comment type="caution">
    <text evidence="2">The sequence shown here is derived from an EMBL/GenBank/DDBJ whole genome shotgun (WGS) entry which is preliminary data.</text>
</comment>
<evidence type="ECO:0000256" key="1">
    <source>
        <dbReference type="SAM" id="MobiDB-lite"/>
    </source>
</evidence>
<dbReference type="EMBL" id="DQZW01000201">
    <property type="protein sequence ID" value="HDL90099.1"/>
    <property type="molecule type" value="Genomic_DNA"/>
</dbReference>
<name>A0A7C1AUL8_9BACT</name>
<feature type="compositionally biased region" description="Polar residues" evidence="1">
    <location>
        <begin position="273"/>
        <end position="287"/>
    </location>
</feature>
<organism evidence="2">
    <name type="scientific">Thermodesulforhabdus norvegica</name>
    <dbReference type="NCBI Taxonomy" id="39841"/>
    <lineage>
        <taxon>Bacteria</taxon>
        <taxon>Pseudomonadati</taxon>
        <taxon>Thermodesulfobacteriota</taxon>
        <taxon>Syntrophobacteria</taxon>
        <taxon>Syntrophobacterales</taxon>
        <taxon>Thermodesulforhabdaceae</taxon>
        <taxon>Thermodesulforhabdus</taxon>
    </lineage>
</organism>
<dbReference type="NCBIfam" id="TIGR03016">
    <property type="entry name" value="pepcterm_hypo_1"/>
    <property type="match status" value="1"/>
</dbReference>
<dbReference type="AlphaFoldDB" id="A0A7C1AUL8"/>
<dbReference type="InterPro" id="IPR017467">
    <property type="entry name" value="CHP03016_PEP-CTERM"/>
</dbReference>
<gene>
    <name evidence="2" type="ORF">ENG14_04270</name>
</gene>
<proteinExistence type="predicted"/>
<sequence length="519" mass="57894">MGTEIMRSSWKPNSIKESVVFCARATVCTMAVTFFLPAVTQAGEYNIYPRLSLKESYSDNINLDSSSEESAFVTEIIPGVSVKGVGGRFKVDLDYQLQQVFRSAGDEDNSTYHQLQADATTELTENFFFLDADATVGQTSIVSTGTQSADNISGSRNRQTFWTAGFSPYLTPHMNGYMDGEIRYKYDVVRSDGGVASDSEVHQQIIDLRSGHRLSQVTWSLDYSNVEEKRDSNRSNDTQYRSTNGEVRLRINSDFSTFIQAGNYRSDFRGDTGPNSDNNDGSYTTVGASWEPNAKVRIEGGVGKNNSFVTVDLTPSVMTSWLTTLRDSDVGTNTGKTWRTAFTHRAKNLDLGAVYFEDTTTYQQSLLEQDGLPTGTPQFTPTARDEVFTRKRGELSFTGATAKSTFNLGTYTEKRSYQVTGQNEDVFGWDASWNWRLTSKTNSVLRFSWQKTDSDNLLPTVQRAKTESTFTSASLRLNRRMTEDVNGNLELLRAEQDSDGLAGNYVENRITAGITIEFN</sequence>
<protein>
    <submittedName>
        <fullName evidence="2">TIGR03016 family PEP-CTERM system-associated outer membrane protein</fullName>
    </submittedName>
</protein>
<dbReference type="Proteomes" id="UP000886355">
    <property type="component" value="Unassembled WGS sequence"/>
</dbReference>
<accession>A0A7C1AUL8</accession>
<reference evidence="2" key="1">
    <citation type="journal article" date="2020" name="mSystems">
        <title>Genome- and Community-Level Interaction Insights into Carbon Utilization and Element Cycling Functions of Hydrothermarchaeota in Hydrothermal Sediment.</title>
        <authorList>
            <person name="Zhou Z."/>
            <person name="Liu Y."/>
            <person name="Xu W."/>
            <person name="Pan J."/>
            <person name="Luo Z.H."/>
            <person name="Li M."/>
        </authorList>
    </citation>
    <scope>NUCLEOTIDE SEQUENCE [LARGE SCALE GENOMIC DNA]</scope>
    <source>
        <strain evidence="2">HyVt-19</strain>
    </source>
</reference>
<evidence type="ECO:0000313" key="2">
    <source>
        <dbReference type="EMBL" id="HDL90099.1"/>
    </source>
</evidence>
<feature type="region of interest" description="Disordered" evidence="1">
    <location>
        <begin position="266"/>
        <end position="287"/>
    </location>
</feature>